<organism evidence="10">
    <name type="scientific">marine sediment metagenome</name>
    <dbReference type="NCBI Taxonomy" id="412755"/>
    <lineage>
        <taxon>unclassified sequences</taxon>
        <taxon>metagenomes</taxon>
        <taxon>ecological metagenomes</taxon>
    </lineage>
</organism>
<dbReference type="InterPro" id="IPR051919">
    <property type="entry name" value="W-dependent_AOR"/>
</dbReference>
<dbReference type="InterPro" id="IPR036503">
    <property type="entry name" value="Ald_Fedxn_OxRdtase_N_sf"/>
</dbReference>
<comment type="caution">
    <text evidence="10">The sequence shown here is derived from an EMBL/GenBank/DDBJ whole genome shotgun (WGS) entry which is preliminary data.</text>
</comment>
<evidence type="ECO:0000256" key="7">
    <source>
        <dbReference type="ARBA" id="ARBA00023014"/>
    </source>
</evidence>
<reference evidence="10" key="1">
    <citation type="journal article" date="2015" name="Nature">
        <title>Complex archaea that bridge the gap between prokaryotes and eukaryotes.</title>
        <authorList>
            <person name="Spang A."/>
            <person name="Saw J.H."/>
            <person name="Jorgensen S.L."/>
            <person name="Zaremba-Niedzwiedzka K."/>
            <person name="Martijn J."/>
            <person name="Lind A.E."/>
            <person name="van Eijk R."/>
            <person name="Schleper C."/>
            <person name="Guy L."/>
            <person name="Ettema T.J."/>
        </authorList>
    </citation>
    <scope>NUCLEOTIDE SEQUENCE</scope>
</reference>
<evidence type="ECO:0000256" key="8">
    <source>
        <dbReference type="ARBA" id="ARBA00049934"/>
    </source>
</evidence>
<dbReference type="SMART" id="SM00790">
    <property type="entry name" value="AFOR_N"/>
    <property type="match status" value="1"/>
</dbReference>
<dbReference type="Pfam" id="PF02730">
    <property type="entry name" value="AFOR_N"/>
    <property type="match status" value="1"/>
</dbReference>
<dbReference type="SUPFAM" id="SSF48310">
    <property type="entry name" value="Aldehyde ferredoxin oxidoreductase, C-terminal domains"/>
    <property type="match status" value="1"/>
</dbReference>
<dbReference type="AlphaFoldDB" id="A0A0F9N1H8"/>
<evidence type="ECO:0000256" key="4">
    <source>
        <dbReference type="ARBA" id="ARBA00022723"/>
    </source>
</evidence>
<dbReference type="PANTHER" id="PTHR30038">
    <property type="entry name" value="ALDEHYDE FERREDOXIN OXIDOREDUCTASE"/>
    <property type="match status" value="1"/>
</dbReference>
<dbReference type="GO" id="GO:0051539">
    <property type="term" value="F:4 iron, 4 sulfur cluster binding"/>
    <property type="evidence" value="ECO:0007669"/>
    <property type="project" value="UniProtKB-KW"/>
</dbReference>
<feature type="domain" description="Aldehyde ferredoxin oxidoreductase N-terminal" evidence="9">
    <location>
        <begin position="7"/>
        <end position="216"/>
    </location>
</feature>
<name>A0A0F9N1H8_9ZZZZ</name>
<evidence type="ECO:0000256" key="2">
    <source>
        <dbReference type="ARBA" id="ARBA00011032"/>
    </source>
</evidence>
<dbReference type="Gene3D" id="1.10.599.10">
    <property type="entry name" value="Aldehyde Ferredoxin Oxidoreductase Protein, subunit A, domain 3"/>
    <property type="match status" value="1"/>
</dbReference>
<keyword evidence="3" id="KW-0004">4Fe-4S</keyword>
<dbReference type="InterPro" id="IPR013984">
    <property type="entry name" value="Ald_Fedxn_OxRdtase_dom2"/>
</dbReference>
<dbReference type="InterPro" id="IPR001203">
    <property type="entry name" value="OxRdtase_Ald_Fedxn_C"/>
</dbReference>
<comment type="cofactor">
    <cofactor evidence="1">
        <name>[4Fe-4S] cluster</name>
        <dbReference type="ChEBI" id="CHEBI:49883"/>
    </cofactor>
</comment>
<evidence type="ECO:0000313" key="10">
    <source>
        <dbReference type="EMBL" id="KKM75337.1"/>
    </source>
</evidence>
<dbReference type="GO" id="GO:0046872">
    <property type="term" value="F:metal ion binding"/>
    <property type="evidence" value="ECO:0007669"/>
    <property type="project" value="UniProtKB-KW"/>
</dbReference>
<keyword evidence="6" id="KW-0408">Iron</keyword>
<dbReference type="Gene3D" id="1.10.569.10">
    <property type="entry name" value="Aldehyde Ferredoxin Oxidoreductase Protein, subunit A, domain 2"/>
    <property type="match status" value="1"/>
</dbReference>
<gene>
    <name evidence="10" type="ORF">LCGC14_1391250</name>
</gene>
<comment type="similarity">
    <text evidence="2">Belongs to the AOR/FOR family.</text>
</comment>
<comment type="cofactor">
    <cofactor evidence="8">
        <name>tungstopterin</name>
        <dbReference type="ChEBI" id="CHEBI:30402"/>
    </cofactor>
</comment>
<sequence>MDKLYGYNGKIAYINLSSLDVEVKDLDPKIAEDYLGGAGLSAKLTYDLLTESDYQTLQKDPLFSKNPLIFATGPLTGTATPSSSRYCVTGISPLTGIWGEATSGGFFPIALKRSGYDAIVITGESEQPKFIQINNGEIEIKDATNVWGKNTRETTTSIREILDDDKIRIACIGKAGENLVKYAAIINDEGRAAGRCGLGAIMGKKKLKAIAIKGSQTIEYFDKEELRNQGKAISENVMIPFVTNMFSHYGTLIYTDMGMVIGDVPANYFTNTEFIAEDLTGRALKEQYVVLKYACAGCVIGCGRKTLVEIDGIETEVDGPEYETTAAYGPMCGILNFKPIIKANHMCNLAGLDTISSGVSISFLIYLVENNIAKDEINKYLNKINLEEIRWGNEKIVLRLLDQIIRREGIGSILAEGVKIIAEKLGVDPDLAAHVKGLEIPMHDPRAYLGQALSYMTSCTGANHNKGDFYNIDGDAASYQKIRKKDRFTVNRREKAIMLYQDLTNVYDSAVICNFTHLNDTALARLLKASTGIQSLGSSGNLFKIGERASNLKRLISCKLGCRREDDYLPKIVSTALETGGSAGIAIDLEENLKVYYEKRGWDWETGWPTREKLVELQILKS</sequence>
<dbReference type="EMBL" id="LAZR01008994">
    <property type="protein sequence ID" value="KKM75337.1"/>
    <property type="molecule type" value="Genomic_DNA"/>
</dbReference>
<evidence type="ECO:0000256" key="1">
    <source>
        <dbReference type="ARBA" id="ARBA00001966"/>
    </source>
</evidence>
<protein>
    <recommendedName>
        <fullName evidence="9">Aldehyde ferredoxin oxidoreductase N-terminal domain-containing protein</fullName>
    </recommendedName>
</protein>
<dbReference type="InterPro" id="IPR013985">
    <property type="entry name" value="Ald_Fedxn_OxRdtase_dom3"/>
</dbReference>
<proteinExistence type="inferred from homology"/>
<dbReference type="InterPro" id="IPR013983">
    <property type="entry name" value="Ald_Fedxn_OxRdtase_N"/>
</dbReference>
<dbReference type="Pfam" id="PF01314">
    <property type="entry name" value="AFOR_C"/>
    <property type="match status" value="1"/>
</dbReference>
<keyword evidence="7" id="KW-0411">Iron-sulfur</keyword>
<dbReference type="SUPFAM" id="SSF56228">
    <property type="entry name" value="Aldehyde ferredoxin oxidoreductase, N-terminal domain"/>
    <property type="match status" value="1"/>
</dbReference>
<evidence type="ECO:0000256" key="3">
    <source>
        <dbReference type="ARBA" id="ARBA00022485"/>
    </source>
</evidence>
<evidence type="ECO:0000259" key="9">
    <source>
        <dbReference type="SMART" id="SM00790"/>
    </source>
</evidence>
<keyword evidence="5" id="KW-0560">Oxidoreductase</keyword>
<accession>A0A0F9N1H8</accession>
<keyword evidence="4" id="KW-0479">Metal-binding</keyword>
<dbReference type="Gene3D" id="3.60.9.10">
    <property type="entry name" value="Aldehyde ferredoxin oxidoreductase, N-terminal domain"/>
    <property type="match status" value="1"/>
</dbReference>
<evidence type="ECO:0000256" key="6">
    <source>
        <dbReference type="ARBA" id="ARBA00023004"/>
    </source>
</evidence>
<dbReference type="GO" id="GO:0016625">
    <property type="term" value="F:oxidoreductase activity, acting on the aldehyde or oxo group of donors, iron-sulfur protein as acceptor"/>
    <property type="evidence" value="ECO:0007669"/>
    <property type="project" value="InterPro"/>
</dbReference>
<dbReference type="GO" id="GO:0009055">
    <property type="term" value="F:electron transfer activity"/>
    <property type="evidence" value="ECO:0007669"/>
    <property type="project" value="InterPro"/>
</dbReference>
<dbReference type="PANTHER" id="PTHR30038:SF0">
    <property type="entry name" value="TUNGSTEN-CONTAINING ALDEHYDE FERREDOXIN OXIDOREDUCTASE"/>
    <property type="match status" value="1"/>
</dbReference>
<evidence type="ECO:0000256" key="5">
    <source>
        <dbReference type="ARBA" id="ARBA00023002"/>
    </source>
</evidence>
<dbReference type="InterPro" id="IPR036021">
    <property type="entry name" value="Tungsten_al_ferr_oxy-like_C"/>
</dbReference>